<evidence type="ECO:0000313" key="4">
    <source>
        <dbReference type="Proteomes" id="UP000263012"/>
    </source>
</evidence>
<dbReference type="KEGG" id="hdf:AArcSl_1276"/>
<feature type="coiled-coil region" evidence="1">
    <location>
        <begin position="30"/>
        <end position="101"/>
    </location>
</feature>
<accession>A0A343TII5</accession>
<organism evidence="3 4">
    <name type="scientific">Halalkaliarchaeum desulfuricum</name>
    <dbReference type="NCBI Taxonomy" id="2055893"/>
    <lineage>
        <taxon>Archaea</taxon>
        <taxon>Methanobacteriati</taxon>
        <taxon>Methanobacteriota</taxon>
        <taxon>Stenosarchaea group</taxon>
        <taxon>Halobacteria</taxon>
        <taxon>Halobacteriales</taxon>
        <taxon>Haloferacaceae</taxon>
        <taxon>Halalkaliarchaeum</taxon>
    </lineage>
</organism>
<evidence type="ECO:0000313" key="3">
    <source>
        <dbReference type="EMBL" id="AUX08907.1"/>
    </source>
</evidence>
<keyword evidence="2" id="KW-1133">Transmembrane helix</keyword>
<protein>
    <submittedName>
        <fullName evidence="3">Uncharacterized protein</fullName>
    </submittedName>
</protein>
<dbReference type="Proteomes" id="UP000263012">
    <property type="component" value="Chromosome"/>
</dbReference>
<dbReference type="OrthoDB" id="346061at2157"/>
<sequence>MSEASIPIGLLDTILALVAGILFTLVGIIYRRLRRRISNLEENVGELESQSLQMKRDMDVAHTWMFGREEDPTNSGIAAEIEEINVRLEQLVDALHDEEDLDFERDDVED</sequence>
<evidence type="ECO:0000256" key="2">
    <source>
        <dbReference type="SAM" id="Phobius"/>
    </source>
</evidence>
<name>A0A343TII5_9EURY</name>
<keyword evidence="2" id="KW-0812">Transmembrane</keyword>
<proteinExistence type="predicted"/>
<feature type="transmembrane region" description="Helical" evidence="2">
    <location>
        <begin position="6"/>
        <end position="30"/>
    </location>
</feature>
<keyword evidence="2" id="KW-0472">Membrane</keyword>
<keyword evidence="1" id="KW-0175">Coiled coil</keyword>
<keyword evidence="4" id="KW-1185">Reference proteome</keyword>
<reference evidence="4" key="1">
    <citation type="submission" date="2017-11" db="EMBL/GenBank/DDBJ databases">
        <title>Phenotypic and genomic properties of facultatively anaerobic sulfur-reducing natronoarchaea from hypersaline soda lakes.</title>
        <authorList>
            <person name="Sorokin D.Y."/>
            <person name="Kublanov I.V."/>
            <person name="Roman P."/>
            <person name="Sinninghe Damste J.S."/>
            <person name="Golyshin P.N."/>
            <person name="Rojo D."/>
            <person name="Ciordia S."/>
            <person name="Mena M.D.C."/>
            <person name="Ferrer M."/>
            <person name="Messina E."/>
            <person name="Smedile F."/>
            <person name="La Spada G."/>
            <person name="La Cono V."/>
            <person name="Yakimov M.M."/>
        </authorList>
    </citation>
    <scope>NUCLEOTIDE SEQUENCE [LARGE SCALE GENOMIC DNA]</scope>
    <source>
        <strain evidence="4">AArc-Sl</strain>
    </source>
</reference>
<gene>
    <name evidence="3" type="ORF">AArcSl_1276</name>
</gene>
<evidence type="ECO:0000256" key="1">
    <source>
        <dbReference type="SAM" id="Coils"/>
    </source>
</evidence>
<dbReference type="AlphaFoldDB" id="A0A343TII5"/>
<dbReference type="EMBL" id="CP025066">
    <property type="protein sequence ID" value="AUX08907.1"/>
    <property type="molecule type" value="Genomic_DNA"/>
</dbReference>
<dbReference type="GeneID" id="37877623"/>
<dbReference type="RefSeq" id="WP_119816616.1">
    <property type="nucleotide sequence ID" value="NZ_CP025066.1"/>
</dbReference>